<dbReference type="Gene3D" id="1.10.10.1400">
    <property type="entry name" value="Terminase, small subunit, N-terminal DNA-binding domain, HTH motif"/>
    <property type="match status" value="1"/>
</dbReference>
<organism evidence="1 2">
    <name type="scientific">Neisseria cinerea</name>
    <dbReference type="NCBI Taxonomy" id="483"/>
    <lineage>
        <taxon>Bacteria</taxon>
        <taxon>Pseudomonadati</taxon>
        <taxon>Pseudomonadota</taxon>
        <taxon>Betaproteobacteria</taxon>
        <taxon>Neisseriales</taxon>
        <taxon>Neisseriaceae</taxon>
        <taxon>Neisseria</taxon>
    </lineage>
</organism>
<dbReference type="GeneID" id="84021398"/>
<evidence type="ECO:0000313" key="1">
    <source>
        <dbReference type="EMBL" id="QPT38577.1"/>
    </source>
</evidence>
<dbReference type="GO" id="GO:0051276">
    <property type="term" value="P:chromosome organization"/>
    <property type="evidence" value="ECO:0007669"/>
    <property type="project" value="InterPro"/>
</dbReference>
<evidence type="ECO:0000313" key="2">
    <source>
        <dbReference type="Proteomes" id="UP000594865"/>
    </source>
</evidence>
<dbReference type="Pfam" id="PF03592">
    <property type="entry name" value="Terminase_2"/>
    <property type="match status" value="1"/>
</dbReference>
<proteinExistence type="predicted"/>
<accession>A0A7T3ET38</accession>
<name>A0A7T3ET38_NEICI</name>
<protein>
    <submittedName>
        <fullName evidence="1">Terminase small subunit</fullName>
    </submittedName>
</protein>
<dbReference type="EMBL" id="CP065726">
    <property type="protein sequence ID" value="QPT38577.1"/>
    <property type="molecule type" value="Genomic_DNA"/>
</dbReference>
<gene>
    <name evidence="1" type="ORF">I6G28_03305</name>
</gene>
<keyword evidence="2" id="KW-1185">Reference proteome</keyword>
<dbReference type="AlphaFoldDB" id="A0A7T3ET38"/>
<sequence>MTPKQEHFARLYVETGNASEAYRQAYNAENMKPETVTNEAYKLLQSPDISAMVDDLKAEARQRHRVTVDDLLHELEQARAAALAAPTPQSSAAVSATMGKAKMLGLLVDKAEIKAEAEIQEKPKSRIESIVDSLTEEEKKAILDLALKTDGGKWDAVTLADLAAVTGKDPDKVYFAVLLVTALDKI</sequence>
<dbReference type="InterPro" id="IPR005335">
    <property type="entry name" value="Terminase_ssu"/>
</dbReference>
<dbReference type="InterPro" id="IPR038713">
    <property type="entry name" value="Terminase_Gp1_N_sf"/>
</dbReference>
<dbReference type="RefSeq" id="WP_111727216.1">
    <property type="nucleotide sequence ID" value="NZ_CAUJPM010000006.1"/>
</dbReference>
<reference evidence="1 2" key="1">
    <citation type="submission" date="2020-12" db="EMBL/GenBank/DDBJ databases">
        <title>FDA dAtabase for Regulatory Grade micrObial Sequences (FDA-ARGOS): Supporting development and validation of Infectious Disease Dx tests.</title>
        <authorList>
            <person name="Sproer C."/>
            <person name="Gronow S."/>
            <person name="Severitt S."/>
            <person name="Schroder I."/>
            <person name="Tallon L."/>
            <person name="Sadzewicz L."/>
            <person name="Zhao X."/>
            <person name="Boylan J."/>
            <person name="Ott S."/>
            <person name="Bowen H."/>
            <person name="Vavikolanu K."/>
            <person name="Mehta A."/>
            <person name="Aluvathingal J."/>
            <person name="Nadendla S."/>
            <person name="Lowell S."/>
            <person name="Myers T."/>
            <person name="Yan Y."/>
            <person name="Sichtig H."/>
        </authorList>
    </citation>
    <scope>NUCLEOTIDE SEQUENCE [LARGE SCALE GENOMIC DNA]</scope>
    <source>
        <strain evidence="1 2">FDAARGOS_871</strain>
    </source>
</reference>
<dbReference type="Proteomes" id="UP000594865">
    <property type="component" value="Chromosome"/>
</dbReference>